<name>A0A2T3ZED2_TRIA4</name>
<dbReference type="AlphaFoldDB" id="A0A2T3ZED2"/>
<organism evidence="1 2">
    <name type="scientific">Trichoderma asperellum (strain ATCC 204424 / CBS 433.97 / NBRC 101777)</name>
    <dbReference type="NCBI Taxonomy" id="1042311"/>
    <lineage>
        <taxon>Eukaryota</taxon>
        <taxon>Fungi</taxon>
        <taxon>Dikarya</taxon>
        <taxon>Ascomycota</taxon>
        <taxon>Pezizomycotina</taxon>
        <taxon>Sordariomycetes</taxon>
        <taxon>Hypocreomycetidae</taxon>
        <taxon>Hypocreales</taxon>
        <taxon>Hypocreaceae</taxon>
        <taxon>Trichoderma</taxon>
    </lineage>
</organism>
<evidence type="ECO:0000313" key="1">
    <source>
        <dbReference type="EMBL" id="PTB43172.1"/>
    </source>
</evidence>
<keyword evidence="2" id="KW-1185">Reference proteome</keyword>
<evidence type="ECO:0000313" key="2">
    <source>
        <dbReference type="Proteomes" id="UP000240493"/>
    </source>
</evidence>
<protein>
    <submittedName>
        <fullName evidence="1">Uncharacterized protein</fullName>
    </submittedName>
</protein>
<dbReference type="Proteomes" id="UP000240493">
    <property type="component" value="Unassembled WGS sequence"/>
</dbReference>
<dbReference type="EMBL" id="KZ679259">
    <property type="protein sequence ID" value="PTB43172.1"/>
    <property type="molecule type" value="Genomic_DNA"/>
</dbReference>
<accession>A0A2T3ZED2</accession>
<gene>
    <name evidence="1" type="ORF">M441DRAFT_366915</name>
</gene>
<sequence>MSQQSCILCPRMLGMLQYSSLAAFVPSLNLREQYHGSGMARVGQKPGMARLDSSSTLSSKESTRLTWRAARRNQKRMDNLRTKILTSTTHSICLDPLGSPIPHVPNETNVVCGAAGHFFLTSSWTKAAVVLHLRIHMQSSQKKLRIKKNLECSLMWHSIYAWLCGVPRAR</sequence>
<proteinExistence type="predicted"/>
<reference evidence="1 2" key="1">
    <citation type="submission" date="2016-07" db="EMBL/GenBank/DDBJ databases">
        <title>Multiple horizontal gene transfer events from other fungi enriched the ability of initially mycotrophic Trichoderma (Ascomycota) to feed on dead plant biomass.</title>
        <authorList>
            <consortium name="DOE Joint Genome Institute"/>
            <person name="Aerts A."/>
            <person name="Atanasova L."/>
            <person name="Chenthamara K."/>
            <person name="Zhang J."/>
            <person name="Grujic M."/>
            <person name="Henrissat B."/>
            <person name="Kuo A."/>
            <person name="Salamov A."/>
            <person name="Lipzen A."/>
            <person name="Labutti K."/>
            <person name="Barry K."/>
            <person name="Miao Y."/>
            <person name="Rahimi M.J."/>
            <person name="Shen Q."/>
            <person name="Grigoriev I.V."/>
            <person name="Kubicek C.P."/>
            <person name="Druzhinina I.S."/>
        </authorList>
    </citation>
    <scope>NUCLEOTIDE SEQUENCE [LARGE SCALE GENOMIC DNA]</scope>
    <source>
        <strain evidence="1 2">CBS 433.97</strain>
    </source>
</reference>